<dbReference type="eggNOG" id="arCOG02068">
    <property type="taxonomic scope" value="Archaea"/>
</dbReference>
<name>A7I6M5_METB6</name>
<dbReference type="SUPFAM" id="SSF75169">
    <property type="entry name" value="DsrEFH-like"/>
    <property type="match status" value="1"/>
</dbReference>
<dbReference type="Proteomes" id="UP000002408">
    <property type="component" value="Chromosome"/>
</dbReference>
<dbReference type="GeneID" id="5410581"/>
<evidence type="ECO:0000313" key="1">
    <source>
        <dbReference type="EMBL" id="ABS55386.1"/>
    </source>
</evidence>
<dbReference type="KEGG" id="mbn:Mboo_0868"/>
<gene>
    <name evidence="1" type="ordered locus">Mboo_0868</name>
</gene>
<dbReference type="RefSeq" id="WP_012106410.1">
    <property type="nucleotide sequence ID" value="NC_009712.1"/>
</dbReference>
<proteinExistence type="predicted"/>
<sequence length="283" mass="31990">MTAHFFLLRDSLSQERIGWIDELLKFYFLKLNPQSFRHTTHYREAAFTFYLTGDALYSLQNPETAGLWESLFSLPSIKIVCDQEELALRGITVERLKMKNPDLVITHNSLALNGRTSFWKDVMKDARQHDQPIPSTIGFFHMTSPYMYQSSEKLMQGLGAALETHASWDLYCYLDGIHVGHQGQIPLDAENVGEGLDDLEERAGKRGLHGQIMASARCAAARGYCTHEGEKEGLVPACMIRPVRIRTLPEIAAQFRSNHIILGENSASVSMKKETIKPGTEFR</sequence>
<accession>A7I6M5</accession>
<dbReference type="OrthoDB" id="216309at2157"/>
<keyword evidence="2" id="KW-1185">Reference proteome</keyword>
<dbReference type="HOGENOM" id="CLU_982149_0_0_2"/>
<dbReference type="Gene3D" id="3.40.1260.10">
    <property type="entry name" value="DsrEFH-like"/>
    <property type="match status" value="1"/>
</dbReference>
<dbReference type="InterPro" id="IPR027396">
    <property type="entry name" value="DsrEFH-like"/>
</dbReference>
<protein>
    <submittedName>
        <fullName evidence="1">Uncharacterized protein</fullName>
    </submittedName>
</protein>
<dbReference type="STRING" id="456442.Mboo_0868"/>
<dbReference type="EMBL" id="CP000780">
    <property type="protein sequence ID" value="ABS55386.1"/>
    <property type="molecule type" value="Genomic_DNA"/>
</dbReference>
<dbReference type="AlphaFoldDB" id="A7I6M5"/>
<organism evidence="1 2">
    <name type="scientific">Methanoregula boonei (strain DSM 21154 / JCM 14090 / 6A8)</name>
    <dbReference type="NCBI Taxonomy" id="456442"/>
    <lineage>
        <taxon>Archaea</taxon>
        <taxon>Methanobacteriati</taxon>
        <taxon>Methanobacteriota</taxon>
        <taxon>Stenosarchaea group</taxon>
        <taxon>Methanomicrobia</taxon>
        <taxon>Methanomicrobiales</taxon>
        <taxon>Methanoregulaceae</taxon>
        <taxon>Methanoregula</taxon>
    </lineage>
</organism>
<evidence type="ECO:0000313" key="2">
    <source>
        <dbReference type="Proteomes" id="UP000002408"/>
    </source>
</evidence>
<reference evidence="2" key="1">
    <citation type="journal article" date="2015" name="Microbiology">
        <title>Genome of Methanoregula boonei 6A8 reveals adaptations to oligotrophic peatland environments.</title>
        <authorList>
            <person name="Braeuer S."/>
            <person name="Cadillo-Quiroz H."/>
            <person name="Kyrpides N."/>
            <person name="Woyke T."/>
            <person name="Goodwin L."/>
            <person name="Detter C."/>
            <person name="Podell S."/>
            <person name="Yavitt J.B."/>
            <person name="Zinder S.H."/>
        </authorList>
    </citation>
    <scope>NUCLEOTIDE SEQUENCE [LARGE SCALE GENOMIC DNA]</scope>
    <source>
        <strain evidence="2">DSM 21154 / JCM 14090 / 6A8</strain>
    </source>
</reference>